<evidence type="ECO:0000313" key="1">
    <source>
        <dbReference type="EMBL" id="AAF69555.1"/>
    </source>
</evidence>
<name>Q9MAI6_ARATH</name>
<sequence>MSIVVVGLKRQWSKCREDTHQSWEDRTHLLWLRRTLEEYFFTLTSFSQWLRVLLKLNSIRFEMIQRLESSSLPRGRLT</sequence>
<protein>
    <submittedName>
        <fullName evidence="1">F12M16.5</fullName>
    </submittedName>
</protein>
<proteinExistence type="predicted"/>
<accession>Q9MAI6</accession>
<reference key="2">
    <citation type="journal article" date="2000" name="Nature">
        <title>Sequence and analysis of chromosome 1 of the plant Arabidopsis thaliana.</title>
        <authorList>
            <person name="Theologis A."/>
            <person name="Ecker J.R."/>
            <person name="Palm C.J."/>
            <person name="Federspiel N.A."/>
            <person name="Kaul S."/>
            <person name="White O."/>
            <person name="Alonso J."/>
            <person name="Altafi H."/>
            <person name="Araujo R."/>
            <person name="Bowman C.L."/>
            <person name="Brooks S.Y."/>
            <person name="Buehler E."/>
            <person name="Chan A."/>
            <person name="Chao Q."/>
            <person name="Chen H."/>
            <person name="Cheuk R.F."/>
            <person name="Chin C.W."/>
            <person name="Chung M.K."/>
            <person name="Conn L."/>
            <person name="Conway A.B."/>
            <person name="Conway A.R."/>
            <person name="Creasy T.H."/>
            <person name="Dewar K."/>
            <person name="Dunn P."/>
            <person name="Etgu P."/>
            <person name="Feldblyum T.V."/>
            <person name="Feng J."/>
            <person name="Fong B."/>
            <person name="Fujii C.Y."/>
            <person name="Gill J.E."/>
            <person name="Goldsmith A.D."/>
            <person name="Haas B."/>
            <person name="Hansen N.F."/>
            <person name="Hughes B."/>
            <person name="Huizar L."/>
            <person name="Hunter J.L."/>
            <person name="Jenkins J."/>
            <person name="Johnson-Hopson C."/>
            <person name="Khan S."/>
            <person name="Khaykin E."/>
            <person name="Kim C.J."/>
            <person name="Koo H.L."/>
            <person name="Kremenetskaia I."/>
            <person name="Kurtz D.B."/>
            <person name="Kwan A."/>
            <person name="Lam B."/>
            <person name="Langin-Hooper S."/>
            <person name="Lee A."/>
            <person name="Lee J.M."/>
            <person name="Lenz C.A."/>
            <person name="Li J.H."/>
            <person name="Li Y."/>
            <person name="Lin X."/>
            <person name="Liu S.X."/>
            <person name="Liu Z.A."/>
            <person name="Luros J.S."/>
            <person name="Maiti R."/>
            <person name="Marziali A."/>
            <person name="Militscher J."/>
            <person name="Miranda M."/>
            <person name="Nguyen M."/>
            <person name="Nierman W.C."/>
            <person name="Osborne B.I."/>
            <person name="Pai G."/>
            <person name="Peterson J."/>
            <person name="Pham P.K."/>
            <person name="Rizzo M."/>
            <person name="Rooney T."/>
            <person name="Rowley D."/>
            <person name="Sakano H."/>
            <person name="Salzberg S.L."/>
            <person name="Schwartz J.R."/>
            <person name="Shinn P."/>
            <person name="Southwick A.M."/>
            <person name="Sun H."/>
            <person name="Tallon L.J."/>
            <person name="Tambunga G."/>
            <person name="Toriumi M.J."/>
            <person name="Town C.D."/>
            <person name="Utterback T."/>
            <person name="Van Aken S."/>
            <person name="Vaysberg M."/>
            <person name="Vysotskaia V.S."/>
            <person name="Walker M."/>
            <person name="Wu D."/>
            <person name="Yu G."/>
            <person name="Fraser C.M."/>
            <person name="Venter J.C."/>
            <person name="Davis R.W."/>
        </authorList>
    </citation>
    <scope>NUCLEOTIDE SEQUENCE [LARGE SCALE GENOMIC DNA]</scope>
    <source>
        <strain>cv. Columbia</strain>
    </source>
</reference>
<dbReference type="EMBL" id="AC008007">
    <property type="protein sequence ID" value="AAF69555.1"/>
    <property type="molecule type" value="Genomic_DNA"/>
</dbReference>
<reference evidence="1" key="3">
    <citation type="submission" date="2000-10" db="EMBL/GenBank/DDBJ databases">
        <authorList>
            <person name="Chao Q."/>
            <person name="Brooks S."/>
            <person name="Buehler E."/>
            <person name="Johnson-Hopson C."/>
            <person name="Khan S."/>
            <person name="Kim C."/>
            <person name="Shinn P."/>
            <person name="Altafi H."/>
            <person name="Bei B."/>
            <person name="Chin C."/>
            <person name="Chiou J."/>
            <person name="Choi E."/>
            <person name="Conn L."/>
            <person name="Conway A."/>
            <person name="Gonzalez A."/>
            <person name="Hansen N."/>
            <person name="Howing B."/>
            <person name="Koo T."/>
            <person name="Lam B."/>
            <person name="Lee J."/>
            <person name="Lenz C."/>
            <person name="Li J."/>
            <person name="Liu A."/>
            <person name="Liu J."/>
            <person name="Liu S."/>
            <person name="Mukharsky N."/>
            <person name="Nguyen M."/>
            <person name="Palm C."/>
            <person name="Pham P."/>
            <person name="Sakano H."/>
            <person name="Schwartz J."/>
            <person name="Southwick A."/>
            <person name="Thaveri A."/>
            <person name="Toriumi M."/>
            <person name="Vaysberg M."/>
            <person name="Yu G."/>
            <person name="Davis R."/>
            <person name="Federspiel N."/>
            <person name="Theologis A."/>
            <person name="Ecker J."/>
        </authorList>
    </citation>
    <scope>NUCLEOTIDE SEQUENCE</scope>
</reference>
<dbReference type="AlphaFoldDB" id="Q9MAI6"/>
<organism evidence="1">
    <name type="scientific">Arabidopsis thaliana</name>
    <name type="common">Mouse-ear cress</name>
    <dbReference type="NCBI Taxonomy" id="3702"/>
    <lineage>
        <taxon>Eukaryota</taxon>
        <taxon>Viridiplantae</taxon>
        <taxon>Streptophyta</taxon>
        <taxon>Embryophyta</taxon>
        <taxon>Tracheophyta</taxon>
        <taxon>Spermatophyta</taxon>
        <taxon>Magnoliopsida</taxon>
        <taxon>eudicotyledons</taxon>
        <taxon>Gunneridae</taxon>
        <taxon>Pentapetalae</taxon>
        <taxon>rosids</taxon>
        <taxon>malvids</taxon>
        <taxon>Brassicales</taxon>
        <taxon>Brassicaceae</taxon>
        <taxon>Camelineae</taxon>
        <taxon>Arabidopsis</taxon>
    </lineage>
</organism>
<reference evidence="1" key="1">
    <citation type="submission" date="1999-09" db="EMBL/GenBank/DDBJ databases">
        <title>Genomic sequence for Arabidopsis thaliana BAC F12M16 from chromosome I.</title>
        <authorList>
            <person name="Kim C."/>
            <person name="Brooks S."/>
            <person name="Buehler E."/>
            <person name="Chao Q."/>
            <person name="Dunn P."/>
            <person name="Khan S."/>
            <person name="Shinn P."/>
            <person name="Altafi H."/>
            <person name="Araujo R."/>
            <person name="Conn L."/>
            <person name="Conway A.B."/>
            <person name="Gonzalez A."/>
            <person name="Hansen N.F."/>
            <person name="Huizar L."/>
            <person name="Kremenetskaia I."/>
            <person name="Lenz C."/>
            <person name="Li J."/>
            <person name="Liu S."/>
            <person name="Luros S."/>
            <person name="Rowley D."/>
            <person name="Schwartz J."/>
            <person name="Toriumi M."/>
            <person name="Vysotskaia V."/>
            <person name="Yu G."/>
            <person name="Davis R.W."/>
            <person name="Federspiel N.A."/>
            <person name="Theologis A."/>
            <person name="Ecker J.R."/>
        </authorList>
    </citation>
    <scope>NUCLEOTIDE SEQUENCE</scope>
</reference>